<dbReference type="STRING" id="1381081.BIY22_03360"/>
<reference evidence="1 2" key="1">
    <citation type="submission" date="2016-09" db="EMBL/GenBank/DDBJ databases">
        <title>Genomic Taxonomy of the Vibrionaceae.</title>
        <authorList>
            <person name="Gonzalez-Castillo A."/>
            <person name="Gomez-Gil B."/>
            <person name="Enciso-Ibarra K."/>
        </authorList>
    </citation>
    <scope>NUCLEOTIDE SEQUENCE [LARGE SCALE GENOMIC DNA]</scope>
    <source>
        <strain evidence="1 2">CAIM 703</strain>
    </source>
</reference>
<sequence length="69" mass="7842">MEKGNKTKIFEFIMDCDIKTLKAISNDLSISLSTGIKGNITKGHRLIFINSLTESHIPEIERYMQIESV</sequence>
<dbReference type="EMBL" id="MJMJ01000001">
    <property type="protein sequence ID" value="OLQ93543.1"/>
    <property type="molecule type" value="Genomic_DNA"/>
</dbReference>
<dbReference type="Proteomes" id="UP000186313">
    <property type="component" value="Unassembled WGS sequence"/>
</dbReference>
<organism evidence="1 2">
    <name type="scientific">Vibrio panuliri</name>
    <dbReference type="NCBI Taxonomy" id="1381081"/>
    <lineage>
        <taxon>Bacteria</taxon>
        <taxon>Pseudomonadati</taxon>
        <taxon>Pseudomonadota</taxon>
        <taxon>Gammaproteobacteria</taxon>
        <taxon>Vibrionales</taxon>
        <taxon>Vibrionaceae</taxon>
        <taxon>Vibrio</taxon>
    </lineage>
</organism>
<comment type="caution">
    <text evidence="1">The sequence shown here is derived from an EMBL/GenBank/DDBJ whole genome shotgun (WGS) entry which is preliminary data.</text>
</comment>
<name>A0A1Q9HRR3_9VIBR</name>
<evidence type="ECO:0000313" key="1">
    <source>
        <dbReference type="EMBL" id="OLQ93543.1"/>
    </source>
</evidence>
<dbReference type="AlphaFoldDB" id="A0A1Q9HRR3"/>
<gene>
    <name evidence="1" type="ORF">BIY22_03360</name>
</gene>
<accession>A0A1Q9HRR3</accession>
<proteinExistence type="predicted"/>
<protein>
    <submittedName>
        <fullName evidence="1">Uncharacterized protein</fullName>
    </submittedName>
</protein>
<evidence type="ECO:0000313" key="2">
    <source>
        <dbReference type="Proteomes" id="UP000186313"/>
    </source>
</evidence>